<dbReference type="SUPFAM" id="SSF48371">
    <property type="entry name" value="ARM repeat"/>
    <property type="match status" value="1"/>
</dbReference>
<accession>A0ABY2E4X1</accession>
<reference evidence="2 3" key="1">
    <citation type="submission" date="2019-03" db="EMBL/GenBank/DDBJ databases">
        <title>Genomic features of bacteria from cold environments.</title>
        <authorList>
            <person name="Shen L."/>
        </authorList>
    </citation>
    <scope>NUCLEOTIDE SEQUENCE [LARGE SCALE GENOMIC DNA]</scope>
    <source>
        <strain evidence="3">T3246-1</strain>
    </source>
</reference>
<evidence type="ECO:0000313" key="3">
    <source>
        <dbReference type="Proteomes" id="UP000504882"/>
    </source>
</evidence>
<name>A0ABY2E4X1_9MICO</name>
<sequence length="486" mass="53122">MAFKEEEDFARFLTMGAYATAAVSDDLERRGHEIIELERYAKANKIWMTKVKRLRLADLLCIRCGRRFESKGKTKLEFKLSHSGRTPGREWWAGMRQEDVFAFVRVRVTEHGPDVGQVAYVTRQALHDAEPSLREGMRKAIADGAESDVSWPTTVPTQGGEVLDVDASNKTVVVLKDSGRRQTYKGTHWAAFYPLRGVGEHFEAGDVLATCVEPAEVTCAGDVWDWRADLVASDQDLSFPSVKAARFLGPEQVADELRAIQAHTANDWRLRLEAAASLAPVDERATVYLLDRAMDSSAKEGEQMEAVFTLSELDTVAAVRALEAIVSATGKVQSEVRAAAAWGLGLGARPSLDPLLPLVSDDDNVVALHAAAAMPDVLPSSIVDALLAAVTDGSVREATSAAHLLARHGHARTLLGVLNQMSVEVYLISLLAIGDTDPAEVNRMLHLVDSTTGATLRALSARHRDWMRQPDTDGGLDVLTRQRVRL</sequence>
<protein>
    <submittedName>
        <fullName evidence="2">HEAT repeat domain-containing protein</fullName>
    </submittedName>
</protein>
<evidence type="ECO:0000259" key="1">
    <source>
        <dbReference type="PROSITE" id="PS50157"/>
    </source>
</evidence>
<dbReference type="Gene3D" id="1.25.10.10">
    <property type="entry name" value="Leucine-rich Repeat Variant"/>
    <property type="match status" value="1"/>
</dbReference>
<dbReference type="RefSeq" id="WP_133107483.1">
    <property type="nucleotide sequence ID" value="NZ_SMNA01000004.1"/>
</dbReference>
<dbReference type="InterPro" id="IPR013087">
    <property type="entry name" value="Znf_C2H2_type"/>
</dbReference>
<dbReference type="Proteomes" id="UP000504882">
    <property type="component" value="Unassembled WGS sequence"/>
</dbReference>
<organism evidence="2 3">
    <name type="scientific">Occultella glacieicola</name>
    <dbReference type="NCBI Taxonomy" id="2518684"/>
    <lineage>
        <taxon>Bacteria</taxon>
        <taxon>Bacillati</taxon>
        <taxon>Actinomycetota</taxon>
        <taxon>Actinomycetes</taxon>
        <taxon>Micrococcales</taxon>
        <taxon>Ruaniaceae</taxon>
        <taxon>Occultella</taxon>
    </lineage>
</organism>
<feature type="domain" description="C2H2-type" evidence="1">
    <location>
        <begin position="59"/>
        <end position="87"/>
    </location>
</feature>
<dbReference type="InterPro" id="IPR016024">
    <property type="entry name" value="ARM-type_fold"/>
</dbReference>
<dbReference type="InterPro" id="IPR011989">
    <property type="entry name" value="ARM-like"/>
</dbReference>
<dbReference type="PROSITE" id="PS50157">
    <property type="entry name" value="ZINC_FINGER_C2H2_2"/>
    <property type="match status" value="1"/>
</dbReference>
<proteinExistence type="predicted"/>
<evidence type="ECO:0000313" key="2">
    <source>
        <dbReference type="EMBL" id="TDE95073.1"/>
    </source>
</evidence>
<gene>
    <name evidence="2" type="ORF">EXU48_09940</name>
</gene>
<keyword evidence="3" id="KW-1185">Reference proteome</keyword>
<dbReference type="EMBL" id="SMNA01000004">
    <property type="protein sequence ID" value="TDE95073.1"/>
    <property type="molecule type" value="Genomic_DNA"/>
</dbReference>
<comment type="caution">
    <text evidence="2">The sequence shown here is derived from an EMBL/GenBank/DDBJ whole genome shotgun (WGS) entry which is preliminary data.</text>
</comment>